<organism evidence="1 2">
    <name type="scientific">Nephila pilipes</name>
    <name type="common">Giant wood spider</name>
    <name type="synonym">Nephila maculata</name>
    <dbReference type="NCBI Taxonomy" id="299642"/>
    <lineage>
        <taxon>Eukaryota</taxon>
        <taxon>Metazoa</taxon>
        <taxon>Ecdysozoa</taxon>
        <taxon>Arthropoda</taxon>
        <taxon>Chelicerata</taxon>
        <taxon>Arachnida</taxon>
        <taxon>Araneae</taxon>
        <taxon>Araneomorphae</taxon>
        <taxon>Entelegynae</taxon>
        <taxon>Araneoidea</taxon>
        <taxon>Nephilidae</taxon>
        <taxon>Nephila</taxon>
    </lineage>
</organism>
<comment type="caution">
    <text evidence="1">The sequence shown here is derived from an EMBL/GenBank/DDBJ whole genome shotgun (WGS) entry which is preliminary data.</text>
</comment>
<dbReference type="EMBL" id="BMAW01024164">
    <property type="protein sequence ID" value="GFT86725.1"/>
    <property type="molecule type" value="Genomic_DNA"/>
</dbReference>
<dbReference type="AlphaFoldDB" id="A0A8X6U7P8"/>
<evidence type="ECO:0000313" key="2">
    <source>
        <dbReference type="Proteomes" id="UP000887013"/>
    </source>
</evidence>
<protein>
    <submittedName>
        <fullName evidence="1">Uncharacterized protein</fullName>
    </submittedName>
</protein>
<gene>
    <name evidence="1" type="ORF">NPIL_529291</name>
</gene>
<proteinExistence type="predicted"/>
<evidence type="ECO:0000313" key="1">
    <source>
        <dbReference type="EMBL" id="GFT86725.1"/>
    </source>
</evidence>
<accession>A0A8X6U7P8</accession>
<sequence length="118" mass="13467">MPSENNNEIPLADQFSVLGVEEPNDGTKMITTTEATYFGRNRNQLIRKTVPIAEDRETTNSSSILCDLQKCLDIEEFCFHVLFAPQKQSPIRTLRVDLKLNLLTNSEETKLLRTPELK</sequence>
<dbReference type="Proteomes" id="UP000887013">
    <property type="component" value="Unassembled WGS sequence"/>
</dbReference>
<keyword evidence="2" id="KW-1185">Reference proteome</keyword>
<name>A0A8X6U7P8_NEPPI</name>
<reference evidence="1" key="1">
    <citation type="submission" date="2020-08" db="EMBL/GenBank/DDBJ databases">
        <title>Multicomponent nature underlies the extraordinary mechanical properties of spider dragline silk.</title>
        <authorList>
            <person name="Kono N."/>
            <person name="Nakamura H."/>
            <person name="Mori M."/>
            <person name="Yoshida Y."/>
            <person name="Ohtoshi R."/>
            <person name="Malay A.D."/>
            <person name="Moran D.A.P."/>
            <person name="Tomita M."/>
            <person name="Numata K."/>
            <person name="Arakawa K."/>
        </authorList>
    </citation>
    <scope>NUCLEOTIDE SEQUENCE</scope>
</reference>